<dbReference type="GeneID" id="68899995"/>
<evidence type="ECO:0000313" key="2">
    <source>
        <dbReference type="EMBL" id="MCD8473119.1"/>
    </source>
</evidence>
<gene>
    <name evidence="1" type="ORF">AF72_04585</name>
    <name evidence="2" type="ORF">LPH55_06490</name>
</gene>
<name>Z9JLD7_9GAMM</name>
<dbReference type="RefSeq" id="WP_160165149.1">
    <property type="nucleotide sequence ID" value="NZ_CP053627.1"/>
</dbReference>
<dbReference type="EMBL" id="JDSQ01000006">
    <property type="protein sequence ID" value="EWS78626.1"/>
    <property type="molecule type" value="Genomic_DNA"/>
</dbReference>
<protein>
    <submittedName>
        <fullName evidence="1">Uncharacterized protein</fullName>
    </submittedName>
</protein>
<accession>Z9JLD7</accession>
<organism evidence="1 3">
    <name type="scientific">Xylella taiwanensis</name>
    <dbReference type="NCBI Taxonomy" id="1444770"/>
    <lineage>
        <taxon>Bacteria</taxon>
        <taxon>Pseudomonadati</taxon>
        <taxon>Pseudomonadota</taxon>
        <taxon>Gammaproteobacteria</taxon>
        <taxon>Lysobacterales</taxon>
        <taxon>Lysobacteraceae</taxon>
        <taxon>Xylella</taxon>
    </lineage>
</organism>
<sequence length="46" mass="5051">MFTGNDLFDNLAASCEVRAVDQEAVDIEANRYLALLTILEASSECQ</sequence>
<dbReference type="PATRIC" id="fig|1444770.3.peg.1102"/>
<dbReference type="Proteomes" id="UP001430701">
    <property type="component" value="Unassembled WGS sequence"/>
</dbReference>
<proteinExistence type="predicted"/>
<reference evidence="2" key="2">
    <citation type="submission" date="2021-11" db="EMBL/GenBank/DDBJ databases">
        <title>Genome sequence of Xylella taiwanensis PLS432.</title>
        <authorList>
            <person name="Weng L.-W."/>
            <person name="Su C.-C."/>
            <person name="Tsai C.-W."/>
            <person name="Kuo C.-H."/>
        </authorList>
    </citation>
    <scope>NUCLEOTIDE SEQUENCE</scope>
    <source>
        <strain evidence="2">PLS432</strain>
    </source>
</reference>
<comment type="caution">
    <text evidence="1">The sequence shown here is derived from an EMBL/GenBank/DDBJ whole genome shotgun (WGS) entry which is preliminary data.</text>
</comment>
<keyword evidence="4" id="KW-1185">Reference proteome</keyword>
<evidence type="ECO:0000313" key="3">
    <source>
        <dbReference type="Proteomes" id="UP000020406"/>
    </source>
</evidence>
<dbReference type="Proteomes" id="UP000020406">
    <property type="component" value="Unassembled WGS sequence"/>
</dbReference>
<reference evidence="1 3" key="1">
    <citation type="journal article" date="2014" name="Genome Announc.">
        <title>Draft Genome Sequence of Xylella fastidiosa Pear Leaf Scorch Strain in Taiwan.</title>
        <authorList>
            <person name="Su C.C."/>
            <person name="Deng W.L."/>
            <person name="Jan F.J."/>
            <person name="Chang C.J."/>
            <person name="Huang H."/>
            <person name="Chen J."/>
        </authorList>
    </citation>
    <scope>NUCLEOTIDE SEQUENCE [LARGE SCALE GENOMIC DNA]</scope>
    <source>
        <strain evidence="1 3">PLS229</strain>
    </source>
</reference>
<evidence type="ECO:0000313" key="4">
    <source>
        <dbReference type="Proteomes" id="UP001430701"/>
    </source>
</evidence>
<dbReference type="EMBL" id="JAJPPU010000002">
    <property type="protein sequence ID" value="MCD8473119.1"/>
    <property type="molecule type" value="Genomic_DNA"/>
</dbReference>
<dbReference type="AlphaFoldDB" id="Z9JLD7"/>
<evidence type="ECO:0000313" key="1">
    <source>
        <dbReference type="EMBL" id="EWS78626.1"/>
    </source>
</evidence>